<dbReference type="GO" id="GO:0005031">
    <property type="term" value="F:tumor necrosis factor receptor activity"/>
    <property type="evidence" value="ECO:0007669"/>
    <property type="project" value="InterPro"/>
</dbReference>
<comment type="caution">
    <text evidence="1">The sequence shown here is derived from an EMBL/GenBank/DDBJ whole genome shotgun (WGS) entry which is preliminary data.</text>
</comment>
<accession>A0A851SMF2</accession>
<dbReference type="Gene3D" id="2.10.50.10">
    <property type="entry name" value="Tumor Necrosis Factor Receptor, subunit A, domain 2"/>
    <property type="match status" value="1"/>
</dbReference>
<dbReference type="InterPro" id="IPR053107">
    <property type="entry name" value="TNFRSF18"/>
</dbReference>
<dbReference type="EMBL" id="WBNC01020263">
    <property type="protein sequence ID" value="NXD03942.1"/>
    <property type="molecule type" value="Genomic_DNA"/>
</dbReference>
<dbReference type="GO" id="GO:0045785">
    <property type="term" value="P:positive regulation of cell adhesion"/>
    <property type="evidence" value="ECO:0007669"/>
    <property type="project" value="TreeGrafter"/>
</dbReference>
<reference evidence="1" key="1">
    <citation type="submission" date="2019-09" db="EMBL/GenBank/DDBJ databases">
        <title>Bird 10,000 Genomes (B10K) Project - Family phase.</title>
        <authorList>
            <person name="Zhang G."/>
        </authorList>
    </citation>
    <scope>NUCLEOTIDE SEQUENCE</scope>
    <source>
        <strain evidence="1">OUT-0039</strain>
        <tissue evidence="1">Muscle</tissue>
    </source>
</reference>
<dbReference type="InterPro" id="IPR022318">
    <property type="entry name" value="TNFR_18"/>
</dbReference>
<dbReference type="GO" id="GO:0043066">
    <property type="term" value="P:negative regulation of apoptotic process"/>
    <property type="evidence" value="ECO:0007669"/>
    <property type="project" value="InterPro"/>
</dbReference>
<evidence type="ECO:0000313" key="1">
    <source>
        <dbReference type="EMBL" id="NXD03942.1"/>
    </source>
</evidence>
<dbReference type="Proteomes" id="UP000611277">
    <property type="component" value="Unassembled WGS sequence"/>
</dbReference>
<name>A0A851SMF2_CERFA</name>
<feature type="non-terminal residue" evidence="1">
    <location>
        <position position="1"/>
    </location>
</feature>
<proteinExistence type="predicted"/>
<organism evidence="1 2">
    <name type="scientific">Certhia familiaris</name>
    <name type="common">Eurasian treecreeper</name>
    <dbReference type="NCBI Taxonomy" id="73333"/>
    <lineage>
        <taxon>Eukaryota</taxon>
        <taxon>Metazoa</taxon>
        <taxon>Chordata</taxon>
        <taxon>Craniata</taxon>
        <taxon>Vertebrata</taxon>
        <taxon>Euteleostomi</taxon>
        <taxon>Archelosauria</taxon>
        <taxon>Archosauria</taxon>
        <taxon>Dinosauria</taxon>
        <taxon>Saurischia</taxon>
        <taxon>Theropoda</taxon>
        <taxon>Coelurosauria</taxon>
        <taxon>Aves</taxon>
        <taxon>Neognathae</taxon>
        <taxon>Neoaves</taxon>
        <taxon>Telluraves</taxon>
        <taxon>Australaves</taxon>
        <taxon>Passeriformes</taxon>
        <taxon>Certhiidae</taxon>
        <taxon>Certhiinae</taxon>
        <taxon>Certhia</taxon>
    </lineage>
</organism>
<protein>
    <submittedName>
        <fullName evidence="1">TNR18 factor</fullName>
    </submittedName>
</protein>
<dbReference type="PANTHER" id="PTHR47388">
    <property type="entry name" value="TUMOR NECROSIS FACTOR RECEPTOR SUPERFAMILY MEMBER 18"/>
    <property type="match status" value="1"/>
</dbReference>
<gene>
    <name evidence="1" type="primary">Tnfrsf18</name>
    <name evidence="1" type="ORF">CERFAM_R09436</name>
</gene>
<dbReference type="AlphaFoldDB" id="A0A851SMF2"/>
<dbReference type="PANTHER" id="PTHR47388:SF1">
    <property type="entry name" value="TUMOR NECROSIS FACTOR RECEPTOR SUPERFAMILY MEMBER 18"/>
    <property type="match status" value="1"/>
</dbReference>
<evidence type="ECO:0000313" key="2">
    <source>
        <dbReference type="Proteomes" id="UP000611277"/>
    </source>
</evidence>
<feature type="non-terminal residue" evidence="1">
    <location>
        <position position="95"/>
    </location>
</feature>
<dbReference type="PRINTS" id="PR01968">
    <property type="entry name" value="TNFACTORR18"/>
</dbReference>
<sequence>PIPYSQSHIPDPDCKCPRGFGCSDEPCQYCQRVPSCEPGWETHRIGRVNFQFECRRCANGSYSSSRDSRCRNWTDCESSGFLTLREGNSTHNSIC</sequence>
<keyword evidence="2" id="KW-1185">Reference proteome</keyword>
<dbReference type="GO" id="GO:0009897">
    <property type="term" value="C:external side of plasma membrane"/>
    <property type="evidence" value="ECO:0007669"/>
    <property type="project" value="TreeGrafter"/>
</dbReference>